<dbReference type="EMBL" id="JACJID010000003">
    <property type="protein sequence ID" value="MBA8927724.1"/>
    <property type="molecule type" value="Genomic_DNA"/>
</dbReference>
<organism evidence="1 2">
    <name type="scientific">Kutzneria viridogrisea</name>
    <dbReference type="NCBI Taxonomy" id="47990"/>
    <lineage>
        <taxon>Bacteria</taxon>
        <taxon>Bacillati</taxon>
        <taxon>Actinomycetota</taxon>
        <taxon>Actinomycetes</taxon>
        <taxon>Pseudonocardiales</taxon>
        <taxon>Pseudonocardiaceae</taxon>
        <taxon>Kutzneria</taxon>
    </lineage>
</organism>
<proteinExistence type="predicted"/>
<evidence type="ECO:0000313" key="2">
    <source>
        <dbReference type="Proteomes" id="UP000517916"/>
    </source>
</evidence>
<dbReference type="RefSeq" id="WP_025355154.1">
    <property type="nucleotide sequence ID" value="NZ_BAAABQ010000025.1"/>
</dbReference>
<dbReference type="Proteomes" id="UP000517916">
    <property type="component" value="Unassembled WGS sequence"/>
</dbReference>
<comment type="caution">
    <text evidence="1">The sequence shown here is derived from an EMBL/GenBank/DDBJ whole genome shotgun (WGS) entry which is preliminary data.</text>
</comment>
<protein>
    <submittedName>
        <fullName evidence="1">Uncharacterized protein</fullName>
    </submittedName>
</protein>
<keyword evidence="2" id="KW-1185">Reference proteome</keyword>
<reference evidence="1 2" key="1">
    <citation type="submission" date="2020-08" db="EMBL/GenBank/DDBJ databases">
        <title>Genomic Encyclopedia of Archaeal and Bacterial Type Strains, Phase II (KMG-II): from individual species to whole genera.</title>
        <authorList>
            <person name="Goeker M."/>
        </authorList>
    </citation>
    <scope>NUCLEOTIDE SEQUENCE [LARGE SCALE GENOMIC DNA]</scope>
    <source>
        <strain evidence="1 2">DSM 43850</strain>
    </source>
</reference>
<evidence type="ECO:0000313" key="1">
    <source>
        <dbReference type="EMBL" id="MBA8927724.1"/>
    </source>
</evidence>
<gene>
    <name evidence="1" type="ORF">BC739_004930</name>
</gene>
<accession>A0ABR6BLF2</accession>
<sequence length="112" mass="12168">MALTGKGSRRVVVDGVTYRWRIRKRPTYCQGNGWGTMSYAVDLPAAPRCTLVVDTGHPRPDNWLSLPAPSVLPSQVAVAIRAALARGWVPERPGSPFLYSEPSSPTPSVHNS</sequence>
<name>A0ABR6BLF2_9PSEU</name>